<organism evidence="3 4">
    <name type="scientific">Colletotrichum spinosum</name>
    <dbReference type="NCBI Taxonomy" id="1347390"/>
    <lineage>
        <taxon>Eukaryota</taxon>
        <taxon>Fungi</taxon>
        <taxon>Dikarya</taxon>
        <taxon>Ascomycota</taxon>
        <taxon>Pezizomycotina</taxon>
        <taxon>Sordariomycetes</taxon>
        <taxon>Hypocreomycetidae</taxon>
        <taxon>Glomerellales</taxon>
        <taxon>Glomerellaceae</taxon>
        <taxon>Colletotrichum</taxon>
        <taxon>Colletotrichum orbiculare species complex</taxon>
    </lineage>
</organism>
<dbReference type="Proteomes" id="UP000295083">
    <property type="component" value="Unassembled WGS sequence"/>
</dbReference>
<comment type="caution">
    <text evidence="3">The sequence shown here is derived from an EMBL/GenBank/DDBJ whole genome shotgun (WGS) entry which is preliminary data.</text>
</comment>
<dbReference type="InterPro" id="IPR011058">
    <property type="entry name" value="Cyanovirin-N"/>
</dbReference>
<evidence type="ECO:0000256" key="1">
    <source>
        <dbReference type="SAM" id="SignalP"/>
    </source>
</evidence>
<gene>
    <name evidence="3" type="ORF">C8035_v011032</name>
</gene>
<accession>A0A4R8QFF2</accession>
<proteinExistence type="predicted"/>
<dbReference type="Gene3D" id="2.30.60.10">
    <property type="entry name" value="Cyanovirin-N"/>
    <property type="match status" value="1"/>
</dbReference>
<evidence type="ECO:0000313" key="3">
    <source>
        <dbReference type="EMBL" id="TDZ32643.1"/>
    </source>
</evidence>
<dbReference type="Pfam" id="PF08881">
    <property type="entry name" value="CVNH"/>
    <property type="match status" value="1"/>
</dbReference>
<dbReference type="SUPFAM" id="SSF51322">
    <property type="entry name" value="Cyanovirin-N"/>
    <property type="match status" value="1"/>
</dbReference>
<evidence type="ECO:0000313" key="4">
    <source>
        <dbReference type="Proteomes" id="UP000295083"/>
    </source>
</evidence>
<keyword evidence="1" id="KW-0732">Signal</keyword>
<keyword evidence="4" id="KW-1185">Reference proteome</keyword>
<dbReference type="AlphaFoldDB" id="A0A4R8QFF2"/>
<dbReference type="EMBL" id="QAPG01000074">
    <property type="protein sequence ID" value="TDZ32643.1"/>
    <property type="molecule type" value="Genomic_DNA"/>
</dbReference>
<feature type="chain" id="PRO_5020790579" description="Cyanovirin-N domain-containing protein" evidence="1">
    <location>
        <begin position="21"/>
        <end position="188"/>
    </location>
</feature>
<name>A0A4R8QFF2_9PEZI</name>
<reference evidence="3 4" key="1">
    <citation type="submission" date="2018-11" db="EMBL/GenBank/DDBJ databases">
        <title>Genome sequence and assembly of Colletotrichum spinosum.</title>
        <authorList>
            <person name="Gan P."/>
            <person name="Shirasu K."/>
        </authorList>
    </citation>
    <scope>NUCLEOTIDE SEQUENCE [LARGE SCALE GENOMIC DNA]</scope>
    <source>
        <strain evidence="3 4">CBS 515.97</strain>
    </source>
</reference>
<evidence type="ECO:0000259" key="2">
    <source>
        <dbReference type="Pfam" id="PF08881"/>
    </source>
</evidence>
<dbReference type="InterPro" id="IPR036673">
    <property type="entry name" value="Cyanovirin-N_sf"/>
</dbReference>
<feature type="domain" description="Cyanovirin-N" evidence="2">
    <location>
        <begin position="58"/>
        <end position="176"/>
    </location>
</feature>
<feature type="signal peptide" evidence="1">
    <location>
        <begin position="1"/>
        <end position="20"/>
    </location>
</feature>
<sequence length="188" mass="20758">MKFLAFAATATFLFALLAAAHPQMTVYAKKKCPKESDCFENLCKDIVGQPPEYGNFNIDPTFTLSATCKNDKGDWVRSSFSIGKCLANVNGDLEWRPELGSLSSLCSPFSDISTNQTSFDYSGGQGCAGCKLNRETDTSPFFLNCTHCPRENYFWTGHNWSRINLSAGIWVKDGVLGCYNFLADVVPL</sequence>
<protein>
    <recommendedName>
        <fullName evidence="2">Cyanovirin-N domain-containing protein</fullName>
    </recommendedName>
</protein>